<comment type="pathway">
    <text evidence="2">Secondary metabolite biosynthesis.</text>
</comment>
<keyword evidence="5 9" id="KW-0479">Metal-binding</keyword>
<comment type="cofactor">
    <cofactor evidence="1">
        <name>heme</name>
        <dbReference type="ChEBI" id="CHEBI:30413"/>
    </cofactor>
</comment>
<dbReference type="Gene3D" id="1.10.630.10">
    <property type="entry name" value="Cytochrome P450"/>
    <property type="match status" value="1"/>
</dbReference>
<comment type="caution">
    <text evidence="10">The sequence shown here is derived from an EMBL/GenBank/DDBJ whole genome shotgun (WGS) entry which is preliminary data.</text>
</comment>
<reference evidence="10 11" key="1">
    <citation type="submission" date="2024-05" db="EMBL/GenBank/DDBJ databases">
        <title>A draft genome resource for the thread blight pathogen Marasmius tenuissimus strain MS-2.</title>
        <authorList>
            <person name="Yulfo-Soto G.E."/>
            <person name="Baruah I.K."/>
            <person name="Amoako-Attah I."/>
            <person name="Bukari Y."/>
            <person name="Meinhardt L.W."/>
            <person name="Bailey B.A."/>
            <person name="Cohen S.P."/>
        </authorList>
    </citation>
    <scope>NUCLEOTIDE SEQUENCE [LARGE SCALE GENOMIC DNA]</scope>
    <source>
        <strain evidence="10 11">MS-2</strain>
    </source>
</reference>
<organism evidence="10 11">
    <name type="scientific">Marasmius tenuissimus</name>
    <dbReference type="NCBI Taxonomy" id="585030"/>
    <lineage>
        <taxon>Eukaryota</taxon>
        <taxon>Fungi</taxon>
        <taxon>Dikarya</taxon>
        <taxon>Basidiomycota</taxon>
        <taxon>Agaricomycotina</taxon>
        <taxon>Agaricomycetes</taxon>
        <taxon>Agaricomycetidae</taxon>
        <taxon>Agaricales</taxon>
        <taxon>Marasmiineae</taxon>
        <taxon>Marasmiaceae</taxon>
        <taxon>Marasmius</taxon>
    </lineage>
</organism>
<evidence type="ECO:0000256" key="7">
    <source>
        <dbReference type="ARBA" id="ARBA00023004"/>
    </source>
</evidence>
<dbReference type="PRINTS" id="PR00463">
    <property type="entry name" value="EP450I"/>
</dbReference>
<dbReference type="InterPro" id="IPR002401">
    <property type="entry name" value="Cyt_P450_E_grp-I"/>
</dbReference>
<keyword evidence="4 9" id="KW-0349">Heme</keyword>
<comment type="similarity">
    <text evidence="3 9">Belongs to the cytochrome P450 family.</text>
</comment>
<evidence type="ECO:0000256" key="8">
    <source>
        <dbReference type="ARBA" id="ARBA00023033"/>
    </source>
</evidence>
<evidence type="ECO:0000256" key="9">
    <source>
        <dbReference type="RuleBase" id="RU000461"/>
    </source>
</evidence>
<gene>
    <name evidence="10" type="ORF">AAF712_011308</name>
</gene>
<evidence type="ECO:0000256" key="6">
    <source>
        <dbReference type="ARBA" id="ARBA00023002"/>
    </source>
</evidence>
<keyword evidence="6 9" id="KW-0560">Oxidoreductase</keyword>
<keyword evidence="11" id="KW-1185">Reference proteome</keyword>
<evidence type="ECO:0000256" key="1">
    <source>
        <dbReference type="ARBA" id="ARBA00001971"/>
    </source>
</evidence>
<dbReference type="PANTHER" id="PTHR46300:SF5">
    <property type="entry name" value="CYTOCHROME P450"/>
    <property type="match status" value="1"/>
</dbReference>
<dbReference type="Pfam" id="PF00067">
    <property type="entry name" value="p450"/>
    <property type="match status" value="1"/>
</dbReference>
<keyword evidence="8 9" id="KW-0503">Monooxygenase</keyword>
<evidence type="ECO:0000256" key="4">
    <source>
        <dbReference type="ARBA" id="ARBA00022617"/>
    </source>
</evidence>
<sequence length="120" mass="13238">MIANIRAMARDERVYSDPAAFNPSRFLPVPEGRGEPFLPSVWGFGRRICPGRHFADLAIWNVAACTLATLEILPPKDESGNTVMPDLVVTEGFTSGVVPFDFHVRPRSEKAKALIAEIED</sequence>
<protein>
    <recommendedName>
        <fullName evidence="12">Cytochrome P450</fullName>
    </recommendedName>
</protein>
<dbReference type="SUPFAM" id="SSF48264">
    <property type="entry name" value="Cytochrome P450"/>
    <property type="match status" value="1"/>
</dbReference>
<evidence type="ECO:0000313" key="11">
    <source>
        <dbReference type="Proteomes" id="UP001437256"/>
    </source>
</evidence>
<dbReference type="PROSITE" id="PS00086">
    <property type="entry name" value="CYTOCHROME_P450"/>
    <property type="match status" value="1"/>
</dbReference>
<dbReference type="InterPro" id="IPR036396">
    <property type="entry name" value="Cyt_P450_sf"/>
</dbReference>
<evidence type="ECO:0000256" key="5">
    <source>
        <dbReference type="ARBA" id="ARBA00022723"/>
    </source>
</evidence>
<dbReference type="PANTHER" id="PTHR46300">
    <property type="entry name" value="P450, PUTATIVE (EUROFUNG)-RELATED-RELATED"/>
    <property type="match status" value="1"/>
</dbReference>
<dbReference type="EMBL" id="JBBXMP010000121">
    <property type="protein sequence ID" value="KAL0061866.1"/>
    <property type="molecule type" value="Genomic_DNA"/>
</dbReference>
<dbReference type="InterPro" id="IPR050364">
    <property type="entry name" value="Cytochrome_P450_fung"/>
</dbReference>
<evidence type="ECO:0000313" key="10">
    <source>
        <dbReference type="EMBL" id="KAL0061866.1"/>
    </source>
</evidence>
<evidence type="ECO:0000256" key="3">
    <source>
        <dbReference type="ARBA" id="ARBA00010617"/>
    </source>
</evidence>
<evidence type="ECO:0008006" key="12">
    <source>
        <dbReference type="Google" id="ProtNLM"/>
    </source>
</evidence>
<keyword evidence="7 9" id="KW-0408">Iron</keyword>
<dbReference type="Proteomes" id="UP001437256">
    <property type="component" value="Unassembled WGS sequence"/>
</dbReference>
<accession>A0ABR2ZJM3</accession>
<evidence type="ECO:0000256" key="2">
    <source>
        <dbReference type="ARBA" id="ARBA00005179"/>
    </source>
</evidence>
<dbReference type="InterPro" id="IPR017972">
    <property type="entry name" value="Cyt_P450_CS"/>
</dbReference>
<proteinExistence type="inferred from homology"/>
<dbReference type="InterPro" id="IPR001128">
    <property type="entry name" value="Cyt_P450"/>
</dbReference>
<name>A0ABR2ZJM3_9AGAR</name>